<reference evidence="2" key="1">
    <citation type="journal article" date="2019" name="Int. J. Syst. Evol. Microbiol.">
        <title>The Global Catalogue of Microorganisms (GCM) 10K type strain sequencing project: providing services to taxonomists for standard genome sequencing and annotation.</title>
        <authorList>
            <consortium name="The Broad Institute Genomics Platform"/>
            <consortium name="The Broad Institute Genome Sequencing Center for Infectious Disease"/>
            <person name="Wu L."/>
            <person name="Ma J."/>
        </authorList>
    </citation>
    <scope>NUCLEOTIDE SEQUENCE [LARGE SCALE GENOMIC DNA]</scope>
    <source>
        <strain evidence="2">JCM 17759</strain>
    </source>
</reference>
<evidence type="ECO:0000313" key="1">
    <source>
        <dbReference type="EMBL" id="GAA4444288.1"/>
    </source>
</evidence>
<gene>
    <name evidence="1" type="ORF">GCM10023156_02420</name>
</gene>
<keyword evidence="2" id="KW-1185">Reference proteome</keyword>
<dbReference type="RefSeq" id="WP_345318635.1">
    <property type="nucleotide sequence ID" value="NZ_BAABGA010000006.1"/>
</dbReference>
<protein>
    <submittedName>
        <fullName evidence="1">Uncharacterized protein</fullName>
    </submittedName>
</protein>
<name>A0ABP8M4K2_9BACT</name>
<comment type="caution">
    <text evidence="1">The sequence shown here is derived from an EMBL/GenBank/DDBJ whole genome shotgun (WGS) entry which is preliminary data.</text>
</comment>
<dbReference type="EMBL" id="BAABGA010000006">
    <property type="protein sequence ID" value="GAA4444288.1"/>
    <property type="molecule type" value="Genomic_DNA"/>
</dbReference>
<sequence length="48" mass="5217">MNGSVDGDDSVPEIYDERFELPNGTSAVRGLGELETASVTELLLVRTY</sequence>
<dbReference type="Proteomes" id="UP001500840">
    <property type="component" value="Unassembled WGS sequence"/>
</dbReference>
<evidence type="ECO:0000313" key="2">
    <source>
        <dbReference type="Proteomes" id="UP001500840"/>
    </source>
</evidence>
<organism evidence="1 2">
    <name type="scientific">Novipirellula rosea</name>
    <dbReference type="NCBI Taxonomy" id="1031540"/>
    <lineage>
        <taxon>Bacteria</taxon>
        <taxon>Pseudomonadati</taxon>
        <taxon>Planctomycetota</taxon>
        <taxon>Planctomycetia</taxon>
        <taxon>Pirellulales</taxon>
        <taxon>Pirellulaceae</taxon>
        <taxon>Novipirellula</taxon>
    </lineage>
</organism>
<proteinExistence type="predicted"/>
<accession>A0ABP8M4K2</accession>